<feature type="region of interest" description="Disordered" evidence="1">
    <location>
        <begin position="81"/>
        <end position="141"/>
    </location>
</feature>
<dbReference type="HOGENOM" id="CLU_417981_0_0_1"/>
<feature type="region of interest" description="Disordered" evidence="1">
    <location>
        <begin position="323"/>
        <end position="351"/>
    </location>
</feature>
<evidence type="ECO:0000256" key="1">
    <source>
        <dbReference type="SAM" id="MobiDB-lite"/>
    </source>
</evidence>
<dbReference type="InParanoid" id="S8F3Z3"/>
<name>S8F3Z3_FOMSC</name>
<accession>S8F3Z3</accession>
<feature type="compositionally biased region" description="Polar residues" evidence="1">
    <location>
        <begin position="131"/>
        <end position="141"/>
    </location>
</feature>
<feature type="region of interest" description="Disordered" evidence="1">
    <location>
        <begin position="1"/>
        <end position="21"/>
    </location>
</feature>
<feature type="compositionally biased region" description="Basic residues" evidence="1">
    <location>
        <begin position="7"/>
        <end position="16"/>
    </location>
</feature>
<proteinExistence type="predicted"/>
<dbReference type="Proteomes" id="UP000015241">
    <property type="component" value="Unassembled WGS sequence"/>
</dbReference>
<dbReference type="STRING" id="743788.S8F3Z3"/>
<dbReference type="AlphaFoldDB" id="S8F3Z3"/>
<sequence>MSDSSQRRTRATNKAKHPGEIQILADLEAAAEDPQAAGIRKRRSAAEVRATEQAQAAELKAAEEARAAAIQRIAEIQHRMTQLDDEAMGSPETLLPKFPAMQSDDDFASDNADDLDPVPAFEPETDLEMTVDTTEVPTSEITPLLVKPKKAKRKGGKVTRTEIESAVNVLNTTAPPIEDKGDVTVLEQARIKRDASNSKKASGKRKIEDVPASESIPAAVSSAPALKKQKPYTPQRGGVKPGWVKIPIRPEECRPATGTVKSEYAPPATPGSNTTQAKVEPGLANIDPSLHPVNPEVTSASVAPAVGPGSRHTTQGVVSVTVPTAPAPRPAPSTVPAQGGEGRLPRVTLDDLPPKTRHRFLRLFAPRLYEAIGRRPNPWDLQDMDLTAVFQQTWDTVFPDIPAPYPLIPSSAIYRLCMQKIYEWCSSFGSNAIKAVRRAWDKEGLESLEERAHLAQAAIGEKSPYLYGRVIFALDGRVLRRSLRFQSEVITSTLAGHFQAIDGAPIVGKARGALLLATTAMERAWTIATAGTFEDKTAAPFAEKGWSSKVPFYLRSINALPDESWLSINMLAAEHNQRRMATGDVIEIDEDEDDVMCSDSETEDDSVACADVIKQVTRKPEP</sequence>
<protein>
    <submittedName>
        <fullName evidence="2">Uncharacterized protein</fullName>
    </submittedName>
</protein>
<feature type="region of interest" description="Disordered" evidence="1">
    <location>
        <begin position="193"/>
        <end position="243"/>
    </location>
</feature>
<reference evidence="2 3" key="1">
    <citation type="journal article" date="2012" name="Science">
        <title>The Paleozoic origin of enzymatic lignin decomposition reconstructed from 31 fungal genomes.</title>
        <authorList>
            <person name="Floudas D."/>
            <person name="Binder M."/>
            <person name="Riley R."/>
            <person name="Barry K."/>
            <person name="Blanchette R.A."/>
            <person name="Henrissat B."/>
            <person name="Martinez A.T."/>
            <person name="Otillar R."/>
            <person name="Spatafora J.W."/>
            <person name="Yadav J.S."/>
            <person name="Aerts A."/>
            <person name="Benoit I."/>
            <person name="Boyd A."/>
            <person name="Carlson A."/>
            <person name="Copeland A."/>
            <person name="Coutinho P.M."/>
            <person name="de Vries R.P."/>
            <person name="Ferreira P."/>
            <person name="Findley K."/>
            <person name="Foster B."/>
            <person name="Gaskell J."/>
            <person name="Glotzer D."/>
            <person name="Gorecki P."/>
            <person name="Heitman J."/>
            <person name="Hesse C."/>
            <person name="Hori C."/>
            <person name="Igarashi K."/>
            <person name="Jurgens J.A."/>
            <person name="Kallen N."/>
            <person name="Kersten P."/>
            <person name="Kohler A."/>
            <person name="Kuees U."/>
            <person name="Kumar T.K.A."/>
            <person name="Kuo A."/>
            <person name="LaButti K."/>
            <person name="Larrondo L.F."/>
            <person name="Lindquist E."/>
            <person name="Ling A."/>
            <person name="Lombard V."/>
            <person name="Lucas S."/>
            <person name="Lundell T."/>
            <person name="Martin R."/>
            <person name="McLaughlin D.J."/>
            <person name="Morgenstern I."/>
            <person name="Morin E."/>
            <person name="Murat C."/>
            <person name="Nagy L.G."/>
            <person name="Nolan M."/>
            <person name="Ohm R.A."/>
            <person name="Patyshakuliyeva A."/>
            <person name="Rokas A."/>
            <person name="Ruiz-Duenas F.J."/>
            <person name="Sabat G."/>
            <person name="Salamov A."/>
            <person name="Samejima M."/>
            <person name="Schmutz J."/>
            <person name="Slot J.C."/>
            <person name="St John F."/>
            <person name="Stenlid J."/>
            <person name="Sun H."/>
            <person name="Sun S."/>
            <person name="Syed K."/>
            <person name="Tsang A."/>
            <person name="Wiebenga A."/>
            <person name="Young D."/>
            <person name="Pisabarro A."/>
            <person name="Eastwood D.C."/>
            <person name="Martin F."/>
            <person name="Cullen D."/>
            <person name="Grigoriev I.V."/>
            <person name="Hibbett D.S."/>
        </authorList>
    </citation>
    <scope>NUCLEOTIDE SEQUENCE</scope>
    <source>
        <strain evidence="3">FP-58527</strain>
    </source>
</reference>
<dbReference type="eggNOG" id="ENOG502QZJN">
    <property type="taxonomic scope" value="Eukaryota"/>
</dbReference>
<organism evidence="2 3">
    <name type="scientific">Fomitopsis schrenkii</name>
    <name type="common">Brown rot fungus</name>
    <dbReference type="NCBI Taxonomy" id="2126942"/>
    <lineage>
        <taxon>Eukaryota</taxon>
        <taxon>Fungi</taxon>
        <taxon>Dikarya</taxon>
        <taxon>Basidiomycota</taxon>
        <taxon>Agaricomycotina</taxon>
        <taxon>Agaricomycetes</taxon>
        <taxon>Polyporales</taxon>
        <taxon>Fomitopsis</taxon>
    </lineage>
</organism>
<evidence type="ECO:0000313" key="2">
    <source>
        <dbReference type="EMBL" id="EPS96470.1"/>
    </source>
</evidence>
<feature type="compositionally biased region" description="Acidic residues" evidence="1">
    <location>
        <begin position="103"/>
        <end position="116"/>
    </location>
</feature>
<gene>
    <name evidence="2" type="ORF">FOMPIDRAFT_1018833</name>
</gene>
<feature type="region of interest" description="Disordered" evidence="1">
    <location>
        <begin position="258"/>
        <end position="279"/>
    </location>
</feature>
<evidence type="ECO:0000313" key="3">
    <source>
        <dbReference type="Proteomes" id="UP000015241"/>
    </source>
</evidence>
<dbReference type="EMBL" id="KE504188">
    <property type="protein sequence ID" value="EPS96470.1"/>
    <property type="molecule type" value="Genomic_DNA"/>
</dbReference>
<keyword evidence="3" id="KW-1185">Reference proteome</keyword>
<dbReference type="OrthoDB" id="2800649at2759"/>